<dbReference type="Pfam" id="PF13628">
    <property type="entry name" value="DUF4142"/>
    <property type="match status" value="1"/>
</dbReference>
<evidence type="ECO:0000313" key="3">
    <source>
        <dbReference type="EMBL" id="MBT1698368.1"/>
    </source>
</evidence>
<dbReference type="RefSeq" id="WP_254164450.1">
    <property type="nucleotide sequence ID" value="NZ_JAHESF010000014.1"/>
</dbReference>
<reference evidence="3 4" key="1">
    <citation type="submission" date="2021-05" db="EMBL/GenBank/DDBJ databases">
        <title>A Polyphasic approach of four new species of the genus Ohtaekwangia: Ohtaekwangia histidinii sp. nov., Ohtaekwangia cretensis sp. nov., Ohtaekwangia indiensis sp. nov., Ohtaekwangia reichenbachii sp. nov. from diverse environment.</title>
        <authorList>
            <person name="Octaviana S."/>
        </authorList>
    </citation>
    <scope>NUCLEOTIDE SEQUENCE [LARGE SCALE GENOMIC DNA]</scope>
    <source>
        <strain evidence="3 4">PWU4</strain>
    </source>
</reference>
<proteinExistence type="predicted"/>
<evidence type="ECO:0000313" key="4">
    <source>
        <dbReference type="Proteomes" id="UP001319200"/>
    </source>
</evidence>
<comment type="caution">
    <text evidence="3">The sequence shown here is derived from an EMBL/GenBank/DDBJ whole genome shotgun (WGS) entry which is preliminary data.</text>
</comment>
<evidence type="ECO:0000259" key="2">
    <source>
        <dbReference type="Pfam" id="PF13628"/>
    </source>
</evidence>
<feature type="region of interest" description="Disordered" evidence="1">
    <location>
        <begin position="22"/>
        <end position="53"/>
    </location>
</feature>
<dbReference type="AlphaFoldDB" id="A0AAP2DNB5"/>
<evidence type="ECO:0000256" key="1">
    <source>
        <dbReference type="SAM" id="MobiDB-lite"/>
    </source>
</evidence>
<dbReference type="Proteomes" id="UP001319200">
    <property type="component" value="Unassembled WGS sequence"/>
</dbReference>
<dbReference type="InterPro" id="IPR012347">
    <property type="entry name" value="Ferritin-like"/>
</dbReference>
<feature type="compositionally biased region" description="Basic and acidic residues" evidence="1">
    <location>
        <begin position="33"/>
        <end position="53"/>
    </location>
</feature>
<dbReference type="PROSITE" id="PS51257">
    <property type="entry name" value="PROKAR_LIPOPROTEIN"/>
    <property type="match status" value="1"/>
</dbReference>
<name>A0AAP2DNB5_9BACT</name>
<dbReference type="EMBL" id="JAHESF010000014">
    <property type="protein sequence ID" value="MBT1698368.1"/>
    <property type="molecule type" value="Genomic_DNA"/>
</dbReference>
<protein>
    <submittedName>
        <fullName evidence="3">DUF4142 domain-containing protein</fullName>
    </submittedName>
</protein>
<dbReference type="Gene3D" id="1.20.1260.10">
    <property type="match status" value="1"/>
</dbReference>
<accession>A0AAP2DNB5</accession>
<dbReference type="PANTHER" id="PTHR38593">
    <property type="entry name" value="BLR2558 PROTEIN"/>
    <property type="match status" value="1"/>
</dbReference>
<sequence>MKRIFRILTLASLVLMLACDTRRESDSDTNDNEDSKEVAEEANDEKFDDKSMENDADFVANTVAANYGEIKFAGLATQRSANPEVKKAAAMMVEDHTKALNELKTLAQSKSITVPVEEDDEARRKTERFSDEAGKDFDKKWCNEMIDRHDESIRKFENRMEKTEDAELKAWISKTLPVLRNHRDHLKMVHDKIKDTNT</sequence>
<organism evidence="3 4">
    <name type="scientific">Chryseosolibacter histidini</name>
    <dbReference type="NCBI Taxonomy" id="2782349"/>
    <lineage>
        <taxon>Bacteria</taxon>
        <taxon>Pseudomonadati</taxon>
        <taxon>Bacteroidota</taxon>
        <taxon>Cytophagia</taxon>
        <taxon>Cytophagales</taxon>
        <taxon>Chryseotaleaceae</taxon>
        <taxon>Chryseosolibacter</taxon>
    </lineage>
</organism>
<feature type="domain" description="DUF4142" evidence="2">
    <location>
        <begin position="54"/>
        <end position="187"/>
    </location>
</feature>
<gene>
    <name evidence="3" type="ORF">KK083_15870</name>
</gene>
<keyword evidence="4" id="KW-1185">Reference proteome</keyword>
<dbReference type="PANTHER" id="PTHR38593:SF1">
    <property type="entry name" value="BLR2558 PROTEIN"/>
    <property type="match status" value="1"/>
</dbReference>
<dbReference type="InterPro" id="IPR025419">
    <property type="entry name" value="DUF4142"/>
</dbReference>